<dbReference type="InterPro" id="IPR001841">
    <property type="entry name" value="Znf_RING"/>
</dbReference>
<dbReference type="SUPFAM" id="SSF57850">
    <property type="entry name" value="RING/U-box"/>
    <property type="match status" value="1"/>
</dbReference>
<comment type="similarity">
    <text evidence="8">Belongs to the RING-type zinc finger family. ATL subfamily.</text>
</comment>
<evidence type="ECO:0000256" key="6">
    <source>
        <dbReference type="ARBA" id="ARBA00022989"/>
    </source>
</evidence>
<evidence type="ECO:0000256" key="1">
    <source>
        <dbReference type="ARBA" id="ARBA00004167"/>
    </source>
</evidence>
<dbReference type="InterPro" id="IPR013083">
    <property type="entry name" value="Znf_RING/FYVE/PHD"/>
</dbReference>
<dbReference type="GO" id="GO:0016740">
    <property type="term" value="F:transferase activity"/>
    <property type="evidence" value="ECO:0007669"/>
    <property type="project" value="UniProtKB-KW"/>
</dbReference>
<keyword evidence="9" id="KW-0863">Zinc-finger</keyword>
<organism evidence="12 13">
    <name type="scientific">Ceratopteris richardii</name>
    <name type="common">Triangle waterfern</name>
    <dbReference type="NCBI Taxonomy" id="49495"/>
    <lineage>
        <taxon>Eukaryota</taxon>
        <taxon>Viridiplantae</taxon>
        <taxon>Streptophyta</taxon>
        <taxon>Embryophyta</taxon>
        <taxon>Tracheophyta</taxon>
        <taxon>Polypodiopsida</taxon>
        <taxon>Polypodiidae</taxon>
        <taxon>Polypodiales</taxon>
        <taxon>Pteridineae</taxon>
        <taxon>Pteridaceae</taxon>
        <taxon>Parkerioideae</taxon>
        <taxon>Ceratopteris</taxon>
    </lineage>
</organism>
<keyword evidence="6 10" id="KW-1133">Transmembrane helix</keyword>
<dbReference type="OrthoDB" id="8062037at2759"/>
<dbReference type="PANTHER" id="PTHR46905:SF7">
    <property type="entry name" value="RING-H2 FINGER PROTEIN ATL78"/>
    <property type="match status" value="1"/>
</dbReference>
<comment type="subcellular location">
    <subcellularLocation>
        <location evidence="1">Membrane</location>
        <topology evidence="1">Single-pass membrane protein</topology>
    </subcellularLocation>
</comment>
<dbReference type="PROSITE" id="PS50089">
    <property type="entry name" value="ZF_RING_2"/>
    <property type="match status" value="1"/>
</dbReference>
<evidence type="ECO:0000256" key="7">
    <source>
        <dbReference type="ARBA" id="ARBA00023136"/>
    </source>
</evidence>
<dbReference type="Gene3D" id="3.30.40.10">
    <property type="entry name" value="Zinc/RING finger domain, C3HC4 (zinc finger)"/>
    <property type="match status" value="1"/>
</dbReference>
<keyword evidence="2" id="KW-0808">Transferase</keyword>
<evidence type="ECO:0000313" key="12">
    <source>
        <dbReference type="EMBL" id="KAH7315944.1"/>
    </source>
</evidence>
<dbReference type="GO" id="GO:0008270">
    <property type="term" value="F:zinc ion binding"/>
    <property type="evidence" value="ECO:0007669"/>
    <property type="project" value="UniProtKB-KW"/>
</dbReference>
<dbReference type="SMART" id="SM00184">
    <property type="entry name" value="RING"/>
    <property type="match status" value="1"/>
</dbReference>
<dbReference type="OMA" id="ESMNDAH"/>
<evidence type="ECO:0000259" key="11">
    <source>
        <dbReference type="PROSITE" id="PS50089"/>
    </source>
</evidence>
<accession>A0A8T2SE58</accession>
<evidence type="ECO:0000256" key="3">
    <source>
        <dbReference type="ARBA" id="ARBA00022692"/>
    </source>
</evidence>
<name>A0A8T2SE58_CERRI</name>
<gene>
    <name evidence="12" type="ORF">KP509_21G071800</name>
</gene>
<evidence type="ECO:0000256" key="10">
    <source>
        <dbReference type="SAM" id="Phobius"/>
    </source>
</evidence>
<dbReference type="Proteomes" id="UP000825935">
    <property type="component" value="Chromosome 21"/>
</dbReference>
<keyword evidence="5" id="KW-0862">Zinc</keyword>
<feature type="domain" description="RING-type" evidence="11">
    <location>
        <begin position="166"/>
        <end position="208"/>
    </location>
</feature>
<keyword evidence="4" id="KW-0479">Metal-binding</keyword>
<keyword evidence="3 10" id="KW-0812">Transmembrane</keyword>
<sequence>MVCPIQGHVYISFHSSDCSRAKQSIRERERESESMNDAHKAVQHRSLSLDGASNLSTTAVGAMGNAEDESLWNQKAVIVVASLLFFVIFTLALIPLAKCAMRYIRWETQQEMENRLANTGLKHRVVHSFPIIIFERPSSDSVPASKLSPSSSSFSVPSPFSFPTECPICLTHFERGDRIRLMPSCFHGFHVNCIDTWLHGHSSCPLCRHCLLSYNVIP</sequence>
<keyword evidence="13" id="KW-1185">Reference proteome</keyword>
<comment type="caution">
    <text evidence="12">The sequence shown here is derived from an EMBL/GenBank/DDBJ whole genome shotgun (WGS) entry which is preliminary data.</text>
</comment>
<dbReference type="InterPro" id="IPR044602">
    <property type="entry name" value="ATL10/ATL72-79-like"/>
</dbReference>
<evidence type="ECO:0000256" key="9">
    <source>
        <dbReference type="PROSITE-ProRule" id="PRU00175"/>
    </source>
</evidence>
<dbReference type="GO" id="GO:0016020">
    <property type="term" value="C:membrane"/>
    <property type="evidence" value="ECO:0007669"/>
    <property type="project" value="UniProtKB-SubCell"/>
</dbReference>
<dbReference type="AlphaFoldDB" id="A0A8T2SE58"/>
<dbReference type="PANTHER" id="PTHR46905">
    <property type="entry name" value="RING-H2 FINGER PROTEIN ATL78"/>
    <property type="match status" value="1"/>
</dbReference>
<evidence type="ECO:0000256" key="4">
    <source>
        <dbReference type="ARBA" id="ARBA00022723"/>
    </source>
</evidence>
<dbReference type="CDD" id="cd16461">
    <property type="entry name" value="RING-H2_EL5-like"/>
    <property type="match status" value="1"/>
</dbReference>
<keyword evidence="7 10" id="KW-0472">Membrane</keyword>
<evidence type="ECO:0000313" key="13">
    <source>
        <dbReference type="Proteomes" id="UP000825935"/>
    </source>
</evidence>
<evidence type="ECO:0000256" key="8">
    <source>
        <dbReference type="ARBA" id="ARBA00024209"/>
    </source>
</evidence>
<evidence type="ECO:0000256" key="5">
    <source>
        <dbReference type="ARBA" id="ARBA00022833"/>
    </source>
</evidence>
<dbReference type="EMBL" id="CM035426">
    <property type="protein sequence ID" value="KAH7315944.1"/>
    <property type="molecule type" value="Genomic_DNA"/>
</dbReference>
<evidence type="ECO:0000256" key="2">
    <source>
        <dbReference type="ARBA" id="ARBA00022679"/>
    </source>
</evidence>
<dbReference type="Pfam" id="PF13639">
    <property type="entry name" value="zf-RING_2"/>
    <property type="match status" value="1"/>
</dbReference>
<protein>
    <recommendedName>
        <fullName evidence="11">RING-type domain-containing protein</fullName>
    </recommendedName>
</protein>
<reference evidence="12" key="1">
    <citation type="submission" date="2021-08" db="EMBL/GenBank/DDBJ databases">
        <title>WGS assembly of Ceratopteris richardii.</title>
        <authorList>
            <person name="Marchant D.B."/>
            <person name="Chen G."/>
            <person name="Jenkins J."/>
            <person name="Shu S."/>
            <person name="Leebens-Mack J."/>
            <person name="Grimwood J."/>
            <person name="Schmutz J."/>
            <person name="Soltis P."/>
            <person name="Soltis D."/>
            <person name="Chen Z.-H."/>
        </authorList>
    </citation>
    <scope>NUCLEOTIDE SEQUENCE</scope>
    <source>
        <strain evidence="12">Whitten #5841</strain>
        <tissue evidence="12">Leaf</tissue>
    </source>
</reference>
<feature type="transmembrane region" description="Helical" evidence="10">
    <location>
        <begin position="76"/>
        <end position="97"/>
    </location>
</feature>
<proteinExistence type="inferred from homology"/>
<dbReference type="GO" id="GO:0016567">
    <property type="term" value="P:protein ubiquitination"/>
    <property type="evidence" value="ECO:0007669"/>
    <property type="project" value="InterPro"/>
</dbReference>